<evidence type="ECO:0000256" key="5">
    <source>
        <dbReference type="ARBA" id="ARBA00022842"/>
    </source>
</evidence>
<dbReference type="Pfam" id="PF00348">
    <property type="entry name" value="polyprenyl_synt"/>
    <property type="match status" value="1"/>
</dbReference>
<comment type="similarity">
    <text evidence="2 6">Belongs to the FPP/GGPP synthase family.</text>
</comment>
<dbReference type="EMBL" id="LBWE01000009">
    <property type="protein sequence ID" value="KKR01241.1"/>
    <property type="molecule type" value="Genomic_DNA"/>
</dbReference>
<comment type="cofactor">
    <cofactor evidence="1">
        <name>Mg(2+)</name>
        <dbReference type="ChEBI" id="CHEBI:18420"/>
    </cofactor>
</comment>
<evidence type="ECO:0000313" key="8">
    <source>
        <dbReference type="Proteomes" id="UP000033998"/>
    </source>
</evidence>
<dbReference type="InterPro" id="IPR033749">
    <property type="entry name" value="Polyprenyl_synt_CS"/>
</dbReference>
<sequence length="405" mass="45797">MDQFNKSPQPNTTERNANFEALVAKDCAVIEARLKEISIRMLQEDISGEPNVGALEGISESNFSGLSGLKKSYDSFPFWYVTPKLFFKYLHERGGKKFRSLLLLNSYRMFTHGKEPNQEVVNMAVGEELVHETALILDDVIDNSTMRRGGPSLWVKNEIFKLIPSFEDSKGIAVDFGKLCFSWARHLMVDTVDEKFRPEAGKVFWQAVADMKHGEDDDNMSAHTSEWPPIEDVLEQFYLKTSSYSMRLPLLSALYASGTPVNDRILEGIESFSRGFGIAFQLHDDLLITKTTEEIGKDTTLDAFNGTKIPITILARQLGSEEEKTFIDNVWGKPSELTEENILKLKEIFKRTGAIQKIKEMIKLEVQKAESGLDIIAQSGFDVSNLRHLLNIGLPWMDDLDKQVS</sequence>
<name>A0A837HR38_9BACT</name>
<dbReference type="GO" id="GO:0004659">
    <property type="term" value="F:prenyltransferase activity"/>
    <property type="evidence" value="ECO:0007669"/>
    <property type="project" value="InterPro"/>
</dbReference>
<evidence type="ECO:0000256" key="1">
    <source>
        <dbReference type="ARBA" id="ARBA00001946"/>
    </source>
</evidence>
<dbReference type="PANTHER" id="PTHR12001:SF85">
    <property type="entry name" value="SHORT CHAIN ISOPRENYL DIPHOSPHATE SYNTHASE"/>
    <property type="match status" value="1"/>
</dbReference>
<dbReference type="SUPFAM" id="SSF48576">
    <property type="entry name" value="Terpenoid synthases"/>
    <property type="match status" value="1"/>
</dbReference>
<dbReference type="PROSITE" id="PS00723">
    <property type="entry name" value="POLYPRENYL_SYNTHASE_1"/>
    <property type="match status" value="1"/>
</dbReference>
<reference evidence="7 8" key="1">
    <citation type="journal article" date="2015" name="Nature">
        <title>rRNA introns, odd ribosomes, and small enigmatic genomes across a large radiation of phyla.</title>
        <authorList>
            <person name="Brown C.T."/>
            <person name="Hug L.A."/>
            <person name="Thomas B.C."/>
            <person name="Sharon I."/>
            <person name="Castelle C.J."/>
            <person name="Singh A."/>
            <person name="Wilkins M.J."/>
            <person name="Williams K.H."/>
            <person name="Banfield J.F."/>
        </authorList>
    </citation>
    <scope>NUCLEOTIDE SEQUENCE [LARGE SCALE GENOMIC DNA]</scope>
</reference>
<proteinExistence type="inferred from homology"/>
<dbReference type="GO" id="GO:0046872">
    <property type="term" value="F:metal ion binding"/>
    <property type="evidence" value="ECO:0007669"/>
    <property type="project" value="UniProtKB-KW"/>
</dbReference>
<keyword evidence="4" id="KW-0479">Metal-binding</keyword>
<evidence type="ECO:0000256" key="2">
    <source>
        <dbReference type="ARBA" id="ARBA00006706"/>
    </source>
</evidence>
<keyword evidence="5" id="KW-0460">Magnesium</keyword>
<dbReference type="InterPro" id="IPR008949">
    <property type="entry name" value="Isoprenoid_synthase_dom_sf"/>
</dbReference>
<protein>
    <submittedName>
        <fullName evidence="7">Polyprenyl synthetase</fullName>
    </submittedName>
</protein>
<dbReference type="Proteomes" id="UP000033998">
    <property type="component" value="Unassembled WGS sequence"/>
</dbReference>
<evidence type="ECO:0000256" key="3">
    <source>
        <dbReference type="ARBA" id="ARBA00022679"/>
    </source>
</evidence>
<dbReference type="GO" id="GO:0008299">
    <property type="term" value="P:isoprenoid biosynthetic process"/>
    <property type="evidence" value="ECO:0007669"/>
    <property type="project" value="InterPro"/>
</dbReference>
<dbReference type="PANTHER" id="PTHR12001">
    <property type="entry name" value="GERANYLGERANYL PYROPHOSPHATE SYNTHASE"/>
    <property type="match status" value="1"/>
</dbReference>
<gene>
    <name evidence="7" type="ORF">UT27_C0009G0015</name>
</gene>
<evidence type="ECO:0000313" key="7">
    <source>
        <dbReference type="EMBL" id="KKR01241.1"/>
    </source>
</evidence>
<organism evidence="7 8">
    <name type="scientific">Candidatus Nomurabacteria bacterium GW2011_GWD2_39_12</name>
    <dbReference type="NCBI Taxonomy" id="1618759"/>
    <lineage>
        <taxon>Bacteria</taxon>
        <taxon>Candidatus Nomuraibacteriota</taxon>
    </lineage>
</organism>
<dbReference type="InterPro" id="IPR000092">
    <property type="entry name" value="Polyprenyl_synt"/>
</dbReference>
<comment type="caution">
    <text evidence="7">The sequence shown here is derived from an EMBL/GenBank/DDBJ whole genome shotgun (WGS) entry which is preliminary data.</text>
</comment>
<accession>A0A837HR38</accession>
<evidence type="ECO:0000256" key="4">
    <source>
        <dbReference type="ARBA" id="ARBA00022723"/>
    </source>
</evidence>
<evidence type="ECO:0000256" key="6">
    <source>
        <dbReference type="RuleBase" id="RU004466"/>
    </source>
</evidence>
<keyword evidence="3 6" id="KW-0808">Transferase</keyword>
<dbReference type="Gene3D" id="1.10.600.10">
    <property type="entry name" value="Farnesyl Diphosphate Synthase"/>
    <property type="match status" value="1"/>
</dbReference>
<dbReference type="AlphaFoldDB" id="A0A837HR38"/>